<sequence>MLKTDIALQLNGDALAEAWRLYALRMGVMADQAVQTHLLPYAVFADICMNSSIEKWRILDAADGGRCVALATFTNDLVAWPAVSPDYFRTRWPHAYAERCVWYCGFVVVADHAPQGTFVQLITGMYHQAAEHGGIIGLDFADANARLARVVDVVLARAARARDIDDTSPFGYRGQRSDGQHYWTYETAALTAEAA</sequence>
<dbReference type="EMBL" id="BAABAT010000037">
    <property type="protein sequence ID" value="GAA4259740.1"/>
    <property type="molecule type" value="Genomic_DNA"/>
</dbReference>
<evidence type="ECO:0000313" key="1">
    <source>
        <dbReference type="EMBL" id="GAA4259740.1"/>
    </source>
</evidence>
<dbReference type="Proteomes" id="UP001500620">
    <property type="component" value="Unassembled WGS sequence"/>
</dbReference>
<proteinExistence type="predicted"/>
<organism evidence="1 2">
    <name type="scientific">Dactylosporangium darangshiense</name>
    <dbReference type="NCBI Taxonomy" id="579108"/>
    <lineage>
        <taxon>Bacteria</taxon>
        <taxon>Bacillati</taxon>
        <taxon>Actinomycetota</taxon>
        <taxon>Actinomycetes</taxon>
        <taxon>Micromonosporales</taxon>
        <taxon>Micromonosporaceae</taxon>
        <taxon>Dactylosporangium</taxon>
    </lineage>
</organism>
<dbReference type="RefSeq" id="WP_345136643.1">
    <property type="nucleotide sequence ID" value="NZ_BAABAT010000037.1"/>
</dbReference>
<evidence type="ECO:0000313" key="2">
    <source>
        <dbReference type="Proteomes" id="UP001500620"/>
    </source>
</evidence>
<gene>
    <name evidence="1" type="ORF">GCM10022255_085560</name>
</gene>
<keyword evidence="2" id="KW-1185">Reference proteome</keyword>
<reference evidence="2" key="1">
    <citation type="journal article" date="2019" name="Int. J. Syst. Evol. Microbiol.">
        <title>The Global Catalogue of Microorganisms (GCM) 10K type strain sequencing project: providing services to taxonomists for standard genome sequencing and annotation.</title>
        <authorList>
            <consortium name="The Broad Institute Genomics Platform"/>
            <consortium name="The Broad Institute Genome Sequencing Center for Infectious Disease"/>
            <person name="Wu L."/>
            <person name="Ma J."/>
        </authorList>
    </citation>
    <scope>NUCLEOTIDE SEQUENCE [LARGE SCALE GENOMIC DNA]</scope>
    <source>
        <strain evidence="2">JCM 17441</strain>
    </source>
</reference>
<evidence type="ECO:0008006" key="3">
    <source>
        <dbReference type="Google" id="ProtNLM"/>
    </source>
</evidence>
<accession>A0ABP8DMW3</accession>
<protein>
    <recommendedName>
        <fullName evidence="3">N-acetyltransferase domain-containing protein</fullName>
    </recommendedName>
</protein>
<name>A0ABP8DMW3_9ACTN</name>
<comment type="caution">
    <text evidence="1">The sequence shown here is derived from an EMBL/GenBank/DDBJ whole genome shotgun (WGS) entry which is preliminary data.</text>
</comment>